<dbReference type="Proteomes" id="UP000468344">
    <property type="component" value="Unassembled WGS sequence"/>
</dbReference>
<evidence type="ECO:0000313" key="2">
    <source>
        <dbReference type="EMBL" id="KAB6469506.1"/>
    </source>
</evidence>
<comment type="caution">
    <text evidence="3">The sequence shown here is derived from an EMBL/GenBank/DDBJ whole genome shotgun (WGS) entry which is preliminary data.</text>
</comment>
<reference evidence="7 8" key="3">
    <citation type="journal article" date="2019" name="Nat. Med.">
        <title>A library of human gut bacterial isolates paired with longitudinal multiomics data enables mechanistic microbiome research.</title>
        <authorList>
            <person name="Poyet M."/>
            <person name="Groussin M."/>
            <person name="Gibbons S.M."/>
            <person name="Avila-Pacheco J."/>
            <person name="Jiang X."/>
            <person name="Kearney S.M."/>
            <person name="Perrotta A.R."/>
            <person name="Berdy B."/>
            <person name="Zhao S."/>
            <person name="Lieberman T.D."/>
            <person name="Swanson P.K."/>
            <person name="Smith M."/>
            <person name="Roesemann S."/>
            <person name="Alexander J.E."/>
            <person name="Rich S.A."/>
            <person name="Livny J."/>
            <person name="Vlamakis H."/>
            <person name="Clish C."/>
            <person name="Bullock K."/>
            <person name="Deik A."/>
            <person name="Scott J."/>
            <person name="Pierce K.A."/>
            <person name="Xavier R.J."/>
            <person name="Alm E.J."/>
        </authorList>
    </citation>
    <scope>NUCLEOTIDE SEQUENCE [LARGE SCALE GENOMIC DNA]</scope>
    <source>
        <strain evidence="2 7">BIOML-A140</strain>
        <strain evidence="1 8">BIOML-A141</strain>
    </source>
</reference>
<gene>
    <name evidence="3" type="ORF">BHV80_19025</name>
    <name evidence="4" type="ORF">DWW27_23780</name>
    <name evidence="2" type="ORF">GAZ06_23905</name>
    <name evidence="1" type="ORF">GAZ09_23785</name>
</gene>
<dbReference type="EMBL" id="WDBZ01000099">
    <property type="protein sequence ID" value="KAB6444192.1"/>
    <property type="molecule type" value="Genomic_DNA"/>
</dbReference>
<reference evidence="3 5" key="1">
    <citation type="journal article" date="2016" name="Nat. Biotechnol.">
        <title>Measurement of bacterial replication rates in microbial communities.</title>
        <authorList>
            <person name="Brown C.T."/>
            <person name="Olm M.R."/>
            <person name="Thomas B.C."/>
            <person name="Banfield J.F."/>
        </authorList>
    </citation>
    <scope>NUCLEOTIDE SEQUENCE [LARGE SCALE GENOMIC DNA]</scope>
    <source>
        <strain evidence="3">42_262</strain>
    </source>
</reference>
<dbReference type="Proteomes" id="UP000186631">
    <property type="component" value="Unassembled WGS sequence"/>
</dbReference>
<name>A0A1Q6IPI8_PHOVU</name>
<accession>A0A1Q6IPI8</accession>
<dbReference type="EMBL" id="WDBY01000098">
    <property type="protein sequence ID" value="KAB6469506.1"/>
    <property type="molecule type" value="Genomic_DNA"/>
</dbReference>
<evidence type="ECO:0000313" key="4">
    <source>
        <dbReference type="EMBL" id="RGV02658.1"/>
    </source>
</evidence>
<dbReference type="EMBL" id="MNQV01000256">
    <property type="protein sequence ID" value="OKZ42755.1"/>
    <property type="molecule type" value="Genomic_DNA"/>
</dbReference>
<evidence type="ECO:0000313" key="1">
    <source>
        <dbReference type="EMBL" id="KAB6444192.1"/>
    </source>
</evidence>
<dbReference type="AlphaFoldDB" id="A0A1Q6IPI8"/>
<evidence type="ECO:0000313" key="7">
    <source>
        <dbReference type="Proteomes" id="UP000468344"/>
    </source>
</evidence>
<dbReference type="Proteomes" id="UP000285379">
    <property type="component" value="Unassembled WGS sequence"/>
</dbReference>
<evidence type="ECO:0000313" key="5">
    <source>
        <dbReference type="Proteomes" id="UP000186631"/>
    </source>
</evidence>
<proteinExistence type="predicted"/>
<protein>
    <submittedName>
        <fullName evidence="3">Uncharacterized protein</fullName>
    </submittedName>
</protein>
<dbReference type="EMBL" id="QRYT01000127">
    <property type="protein sequence ID" value="RGV02658.1"/>
    <property type="molecule type" value="Genomic_DNA"/>
</dbReference>
<sequence length="192" mass="22250">MNINITFFINPPFLKLINKGFAQKYKISPIFALNIKYLTMNRIIHISLLISTVSLFLISNTGCVEKQGYYNHGEESIISLICDITWAGKKTTDENGSVWQGTYKFNKNGTYTRTNIEIDKQGNKKEANIYGQWSFGDPSFSTIYFGGEHYWDIDELTKNKFSFYDRSGKFGDPFMNREYIELTPYQENNTTN</sequence>
<dbReference type="Proteomes" id="UP000483142">
    <property type="component" value="Unassembled WGS sequence"/>
</dbReference>
<organism evidence="3 5">
    <name type="scientific">Phocaeicola vulgatus</name>
    <name type="common">Bacteroides vulgatus</name>
    <dbReference type="NCBI Taxonomy" id="821"/>
    <lineage>
        <taxon>Bacteria</taxon>
        <taxon>Pseudomonadati</taxon>
        <taxon>Bacteroidota</taxon>
        <taxon>Bacteroidia</taxon>
        <taxon>Bacteroidales</taxon>
        <taxon>Bacteroidaceae</taxon>
        <taxon>Phocaeicola</taxon>
    </lineage>
</organism>
<evidence type="ECO:0000313" key="8">
    <source>
        <dbReference type="Proteomes" id="UP000483142"/>
    </source>
</evidence>
<evidence type="ECO:0000313" key="6">
    <source>
        <dbReference type="Proteomes" id="UP000285379"/>
    </source>
</evidence>
<reference evidence="4 6" key="2">
    <citation type="submission" date="2018-08" db="EMBL/GenBank/DDBJ databases">
        <title>A genome reference for cultivated species of the human gut microbiota.</title>
        <authorList>
            <person name="Zou Y."/>
            <person name="Xue W."/>
            <person name="Luo G."/>
        </authorList>
    </citation>
    <scope>NUCLEOTIDE SEQUENCE [LARGE SCALE GENOMIC DNA]</scope>
    <source>
        <strain evidence="4 6">AF14-8</strain>
    </source>
</reference>
<evidence type="ECO:0000313" key="3">
    <source>
        <dbReference type="EMBL" id="OKZ42755.1"/>
    </source>
</evidence>